<dbReference type="Proteomes" id="UP000823912">
    <property type="component" value="Unassembled WGS sequence"/>
</dbReference>
<evidence type="ECO:0000313" key="6">
    <source>
        <dbReference type="EMBL" id="HIR71584.1"/>
    </source>
</evidence>
<evidence type="ECO:0000256" key="1">
    <source>
        <dbReference type="ARBA" id="ARBA00010164"/>
    </source>
</evidence>
<dbReference type="InterPro" id="IPR012893">
    <property type="entry name" value="HipA-like_C"/>
</dbReference>
<proteinExistence type="inferred from homology"/>
<dbReference type="Gene3D" id="1.10.1070.20">
    <property type="match status" value="1"/>
</dbReference>
<reference evidence="6" key="2">
    <citation type="journal article" date="2021" name="PeerJ">
        <title>Extensive microbial diversity within the chicken gut microbiome revealed by metagenomics and culture.</title>
        <authorList>
            <person name="Gilroy R."/>
            <person name="Ravi A."/>
            <person name="Getino M."/>
            <person name="Pursley I."/>
            <person name="Horton D.L."/>
            <person name="Alikhan N.F."/>
            <person name="Baker D."/>
            <person name="Gharbi K."/>
            <person name="Hall N."/>
            <person name="Watson M."/>
            <person name="Adriaenssens E.M."/>
            <person name="Foster-Nyarko E."/>
            <person name="Jarju S."/>
            <person name="Secka A."/>
            <person name="Antonio M."/>
            <person name="Oren A."/>
            <person name="Chaudhuri R.R."/>
            <person name="La Ragione R."/>
            <person name="Hildebrand F."/>
            <person name="Pallen M.J."/>
        </authorList>
    </citation>
    <scope>NUCLEOTIDE SEQUENCE</scope>
    <source>
        <strain evidence="6">ChiSjej5B23-6657</strain>
    </source>
</reference>
<keyword evidence="2" id="KW-0808">Transferase</keyword>
<feature type="domain" description="HipA-like C-terminal" evidence="4">
    <location>
        <begin position="160"/>
        <end position="371"/>
    </location>
</feature>
<name>A0A9D1JC04_9FIRM</name>
<dbReference type="PANTHER" id="PTHR37419">
    <property type="entry name" value="SERINE/THREONINE-PROTEIN KINASE TOXIN HIPA"/>
    <property type="match status" value="1"/>
</dbReference>
<comment type="caution">
    <text evidence="6">The sequence shown here is derived from an EMBL/GenBank/DDBJ whole genome shotgun (WGS) entry which is preliminary data.</text>
</comment>
<accession>A0A9D1JC04</accession>
<gene>
    <name evidence="6" type="ORF">IAA55_09925</name>
</gene>
<keyword evidence="3" id="KW-0418">Kinase</keyword>
<evidence type="ECO:0000256" key="2">
    <source>
        <dbReference type="ARBA" id="ARBA00022679"/>
    </source>
</evidence>
<evidence type="ECO:0000256" key="3">
    <source>
        <dbReference type="ARBA" id="ARBA00022777"/>
    </source>
</evidence>
<protein>
    <submittedName>
        <fullName evidence="6">Type II toxin-antitoxin system HipA family toxin</fullName>
    </submittedName>
</protein>
<dbReference type="InterPro" id="IPR052028">
    <property type="entry name" value="HipA_Ser/Thr_kinase"/>
</dbReference>
<reference evidence="6" key="1">
    <citation type="submission" date="2020-10" db="EMBL/GenBank/DDBJ databases">
        <authorList>
            <person name="Gilroy R."/>
        </authorList>
    </citation>
    <scope>NUCLEOTIDE SEQUENCE</scope>
    <source>
        <strain evidence="6">ChiSjej5B23-6657</strain>
    </source>
</reference>
<evidence type="ECO:0000259" key="5">
    <source>
        <dbReference type="Pfam" id="PF13657"/>
    </source>
</evidence>
<evidence type="ECO:0000313" key="7">
    <source>
        <dbReference type="Proteomes" id="UP000823912"/>
    </source>
</evidence>
<feature type="domain" description="HipA N-terminal subdomain 1" evidence="5">
    <location>
        <begin position="7"/>
        <end position="114"/>
    </location>
</feature>
<dbReference type="PANTHER" id="PTHR37419:SF8">
    <property type="entry name" value="TOXIN YJJJ"/>
    <property type="match status" value="1"/>
</dbReference>
<organism evidence="6 7">
    <name type="scientific">Candidatus Pullilachnospira gallistercoris</name>
    <dbReference type="NCBI Taxonomy" id="2840911"/>
    <lineage>
        <taxon>Bacteria</taxon>
        <taxon>Bacillati</taxon>
        <taxon>Bacillota</taxon>
        <taxon>Clostridia</taxon>
        <taxon>Lachnospirales</taxon>
        <taxon>Lachnospiraceae</taxon>
        <taxon>Lachnospiraceae incertae sedis</taxon>
        <taxon>Candidatus Pullilachnospira</taxon>
    </lineage>
</organism>
<dbReference type="InterPro" id="IPR017508">
    <property type="entry name" value="HipA_N1"/>
</dbReference>
<dbReference type="GO" id="GO:0004674">
    <property type="term" value="F:protein serine/threonine kinase activity"/>
    <property type="evidence" value="ECO:0007669"/>
    <property type="project" value="TreeGrafter"/>
</dbReference>
<sequence length="385" mass="43972">MKTTRQLNVFYGDRKVGTLALHQNRFAAFAYDRDWISDGFSISPFSLPLESKVFLPDMDPFDGLFGVFADSLPDGWGRLLVDRLMLKHHMNPREVGNLDRLAIVGNSGMGALTYQPDMELEKNREIMDLDQIAEECARVLRTRMREEVDALDELFALGGSSGGARPKILTQVDGEEWIIKFPSSQDDMDIGYQEYRYAQCAKACGISMAETRLFPSEKCRGYFGTRRFDRRRNENGDEERIHMISVSALLETSHRIPNLDYEILMKLTWALTEDPGEMEKLYRQMCFNVFAHNRDDHSRNFSYLYLEGEQRWILSPAYDLTYSSSLGGEHATTVHGNGRNPGKKELLAVAESGGISERRASVIADDVRDCVEEFLGEILRDMSRR</sequence>
<comment type="similarity">
    <text evidence="1">Belongs to the HipA Ser/Thr kinase family.</text>
</comment>
<dbReference type="Pfam" id="PF13657">
    <property type="entry name" value="Couple_hipA"/>
    <property type="match status" value="1"/>
</dbReference>
<dbReference type="EMBL" id="DVHM01000171">
    <property type="protein sequence ID" value="HIR71584.1"/>
    <property type="molecule type" value="Genomic_DNA"/>
</dbReference>
<dbReference type="AlphaFoldDB" id="A0A9D1JC04"/>
<evidence type="ECO:0000259" key="4">
    <source>
        <dbReference type="Pfam" id="PF07804"/>
    </source>
</evidence>
<dbReference type="GO" id="GO:0005829">
    <property type="term" value="C:cytosol"/>
    <property type="evidence" value="ECO:0007669"/>
    <property type="project" value="TreeGrafter"/>
</dbReference>
<dbReference type="Pfam" id="PF07804">
    <property type="entry name" value="HipA_C"/>
    <property type="match status" value="1"/>
</dbReference>